<gene>
    <name evidence="2" type="ORF">LMG31506_05350</name>
</gene>
<dbReference type="Pfam" id="PF03466">
    <property type="entry name" value="LysR_substrate"/>
    <property type="match status" value="1"/>
</dbReference>
<organism evidence="2 3">
    <name type="scientific">Cupriavidus yeoncheonensis</name>
    <dbReference type="NCBI Taxonomy" id="1462994"/>
    <lineage>
        <taxon>Bacteria</taxon>
        <taxon>Pseudomonadati</taxon>
        <taxon>Pseudomonadota</taxon>
        <taxon>Betaproteobacteria</taxon>
        <taxon>Burkholderiales</taxon>
        <taxon>Burkholderiaceae</taxon>
        <taxon>Cupriavidus</taxon>
    </lineage>
</organism>
<dbReference type="SUPFAM" id="SSF53850">
    <property type="entry name" value="Periplasmic binding protein-like II"/>
    <property type="match status" value="1"/>
</dbReference>
<dbReference type="InterPro" id="IPR005119">
    <property type="entry name" value="LysR_subst-bd"/>
</dbReference>
<dbReference type="EMBL" id="CAJPUY010000024">
    <property type="protein sequence ID" value="CAG2155258.1"/>
    <property type="molecule type" value="Genomic_DNA"/>
</dbReference>
<feature type="domain" description="LysR substrate-binding" evidence="1">
    <location>
        <begin position="46"/>
        <end position="124"/>
    </location>
</feature>
<proteinExistence type="predicted"/>
<dbReference type="RefSeq" id="WP_230427039.1">
    <property type="nucleotide sequence ID" value="NZ_CAJPUY010000024.1"/>
</dbReference>
<dbReference type="PANTHER" id="PTHR30419">
    <property type="entry name" value="HTH-TYPE TRANSCRIPTIONAL REGULATOR YBHD"/>
    <property type="match status" value="1"/>
</dbReference>
<evidence type="ECO:0000259" key="1">
    <source>
        <dbReference type="Pfam" id="PF03466"/>
    </source>
</evidence>
<protein>
    <recommendedName>
        <fullName evidence="1">LysR substrate-binding domain-containing protein</fullName>
    </recommendedName>
</protein>
<dbReference type="AlphaFoldDB" id="A0A916MXQ2"/>
<dbReference type="Gene3D" id="3.40.190.290">
    <property type="match status" value="1"/>
</dbReference>
<evidence type="ECO:0000313" key="3">
    <source>
        <dbReference type="Proteomes" id="UP000672934"/>
    </source>
</evidence>
<name>A0A916MXQ2_9BURK</name>
<keyword evidence="3" id="KW-1185">Reference proteome</keyword>
<sequence>MAEVGAGLPSLTRHLDAGHAAELRHARRRRCAVDGDRRLTAVVCRMVPAARPLATRRRDLTGSDLKGQPLIAMSHATGMRTLIDQHPHQTGVPVNPRSEVEYLSTAVGLAQAGLGIAIVPAYVGKLPGSDRTICTSPWYTARSNWSGEPAAC</sequence>
<comment type="caution">
    <text evidence="2">The sequence shown here is derived from an EMBL/GenBank/DDBJ whole genome shotgun (WGS) entry which is preliminary data.</text>
</comment>
<reference evidence="2" key="1">
    <citation type="submission" date="2021-03" db="EMBL/GenBank/DDBJ databases">
        <authorList>
            <person name="Peeters C."/>
        </authorList>
    </citation>
    <scope>NUCLEOTIDE SEQUENCE</scope>
    <source>
        <strain evidence="2">LMG 31506</strain>
    </source>
</reference>
<dbReference type="GO" id="GO:0005829">
    <property type="term" value="C:cytosol"/>
    <property type="evidence" value="ECO:0007669"/>
    <property type="project" value="TreeGrafter"/>
</dbReference>
<dbReference type="Proteomes" id="UP000672934">
    <property type="component" value="Unassembled WGS sequence"/>
</dbReference>
<evidence type="ECO:0000313" key="2">
    <source>
        <dbReference type="EMBL" id="CAG2155258.1"/>
    </source>
</evidence>
<dbReference type="GO" id="GO:0006355">
    <property type="term" value="P:regulation of DNA-templated transcription"/>
    <property type="evidence" value="ECO:0007669"/>
    <property type="project" value="TreeGrafter"/>
</dbReference>
<dbReference type="InterPro" id="IPR050950">
    <property type="entry name" value="HTH-type_LysR_regulators"/>
</dbReference>
<accession>A0A916MXQ2</accession>